<evidence type="ECO:0000313" key="1">
    <source>
        <dbReference type="EMBL" id="MPM30251.1"/>
    </source>
</evidence>
<proteinExistence type="predicted"/>
<comment type="caution">
    <text evidence="1">The sequence shown here is derived from an EMBL/GenBank/DDBJ whole genome shotgun (WGS) entry which is preliminary data.</text>
</comment>
<sequence length="165" mass="17785">MIRVGKQVGAETYVLCEDSGLTMLVPTANLSFFYDTALRVVGQNLVEISMGDLTSLQIGNYIYRISGTSPALDVTLNGAEQSLEEFQNGVYAALNRISLLGEWNGPKEGEPLLEMVMQIGQIDETLQMTYAFFPLEGHRCGIAVNGQSAFLCSQAAVQQLIGAAG</sequence>
<name>A0A644YQV7_9ZZZZ</name>
<reference evidence="1" key="1">
    <citation type="submission" date="2019-08" db="EMBL/GenBank/DDBJ databases">
        <authorList>
            <person name="Kucharzyk K."/>
            <person name="Murdoch R.W."/>
            <person name="Higgins S."/>
            <person name="Loffler F."/>
        </authorList>
    </citation>
    <scope>NUCLEOTIDE SEQUENCE</scope>
</reference>
<protein>
    <submittedName>
        <fullName evidence="1">Uncharacterized protein</fullName>
    </submittedName>
</protein>
<dbReference type="EMBL" id="VSSQ01005736">
    <property type="protein sequence ID" value="MPM30251.1"/>
    <property type="molecule type" value="Genomic_DNA"/>
</dbReference>
<organism evidence="1">
    <name type="scientific">bioreactor metagenome</name>
    <dbReference type="NCBI Taxonomy" id="1076179"/>
    <lineage>
        <taxon>unclassified sequences</taxon>
        <taxon>metagenomes</taxon>
        <taxon>ecological metagenomes</taxon>
    </lineage>
</organism>
<accession>A0A644YQV7</accession>
<gene>
    <name evidence="1" type="ORF">SDC9_76799</name>
</gene>
<dbReference type="AlphaFoldDB" id="A0A644YQV7"/>